<proteinExistence type="inferred from homology"/>
<evidence type="ECO:0000256" key="2">
    <source>
        <dbReference type="ARBA" id="ARBA00007430"/>
    </source>
</evidence>
<dbReference type="EMBL" id="CP002345">
    <property type="protein sequence ID" value="ADQ79115.1"/>
    <property type="molecule type" value="Genomic_DNA"/>
</dbReference>
<accession>E4T321</accession>
<dbReference type="HOGENOM" id="CLU_026911_2_1_10"/>
<protein>
    <submittedName>
        <fullName evidence="8">Polysaccharide biosynthesis protein</fullName>
    </submittedName>
</protein>
<evidence type="ECO:0000256" key="5">
    <source>
        <dbReference type="ARBA" id="ARBA00022989"/>
    </source>
</evidence>
<evidence type="ECO:0000256" key="4">
    <source>
        <dbReference type="ARBA" id="ARBA00022692"/>
    </source>
</evidence>
<feature type="transmembrane region" description="Helical" evidence="7">
    <location>
        <begin position="211"/>
        <end position="228"/>
    </location>
</feature>
<comment type="subcellular location">
    <subcellularLocation>
        <location evidence="1">Cell membrane</location>
        <topology evidence="1">Multi-pass membrane protein</topology>
    </subcellularLocation>
</comment>
<dbReference type="AlphaFoldDB" id="E4T321"/>
<evidence type="ECO:0000313" key="8">
    <source>
        <dbReference type="EMBL" id="ADQ79115.1"/>
    </source>
</evidence>
<dbReference type="CDD" id="cd13127">
    <property type="entry name" value="MATE_tuaB_like"/>
    <property type="match status" value="1"/>
</dbReference>
<evidence type="ECO:0000256" key="3">
    <source>
        <dbReference type="ARBA" id="ARBA00022475"/>
    </source>
</evidence>
<dbReference type="Pfam" id="PF13440">
    <property type="entry name" value="Polysacc_synt_3"/>
    <property type="match status" value="1"/>
</dbReference>
<dbReference type="STRING" id="694427.Palpr_0965"/>
<feature type="transmembrane region" description="Helical" evidence="7">
    <location>
        <begin position="147"/>
        <end position="164"/>
    </location>
</feature>
<reference key="1">
    <citation type="submission" date="2010-11" db="EMBL/GenBank/DDBJ databases">
        <title>The complete genome of Paludibacter propionicigenes DSM 17365.</title>
        <authorList>
            <consortium name="US DOE Joint Genome Institute (JGI-PGF)"/>
            <person name="Lucas S."/>
            <person name="Copeland A."/>
            <person name="Lapidus A."/>
            <person name="Bruce D."/>
            <person name="Goodwin L."/>
            <person name="Pitluck S."/>
            <person name="Kyrpides N."/>
            <person name="Mavromatis K."/>
            <person name="Ivanova N."/>
            <person name="Munk A.C."/>
            <person name="Brettin T."/>
            <person name="Detter J.C."/>
            <person name="Han C."/>
            <person name="Tapia R."/>
            <person name="Land M."/>
            <person name="Hauser L."/>
            <person name="Markowitz V."/>
            <person name="Cheng J.-F."/>
            <person name="Hugenholtz P."/>
            <person name="Woyke T."/>
            <person name="Wu D."/>
            <person name="Gronow S."/>
            <person name="Wellnitz S."/>
            <person name="Brambilla E."/>
            <person name="Klenk H.-P."/>
            <person name="Eisen J.A."/>
        </authorList>
    </citation>
    <scope>NUCLEOTIDE SEQUENCE</scope>
    <source>
        <strain>WB4</strain>
    </source>
</reference>
<dbReference type="KEGG" id="ppn:Palpr_0965"/>
<feature type="transmembrane region" description="Helical" evidence="7">
    <location>
        <begin position="248"/>
        <end position="272"/>
    </location>
</feature>
<evidence type="ECO:0000313" key="9">
    <source>
        <dbReference type="Proteomes" id="UP000008718"/>
    </source>
</evidence>
<dbReference type="Proteomes" id="UP000008718">
    <property type="component" value="Chromosome"/>
</dbReference>
<dbReference type="RefSeq" id="WP_013444484.1">
    <property type="nucleotide sequence ID" value="NC_014734.1"/>
</dbReference>
<reference evidence="8 9" key="2">
    <citation type="journal article" date="2011" name="Stand. Genomic Sci.">
        <title>Complete genome sequence of Paludibacter propionicigenes type strain (WB4).</title>
        <authorList>
            <person name="Gronow S."/>
            <person name="Munk C."/>
            <person name="Lapidus A."/>
            <person name="Nolan M."/>
            <person name="Lucas S."/>
            <person name="Hammon N."/>
            <person name="Deshpande S."/>
            <person name="Cheng J.F."/>
            <person name="Tapia R."/>
            <person name="Han C."/>
            <person name="Goodwin L."/>
            <person name="Pitluck S."/>
            <person name="Liolios K."/>
            <person name="Ivanova N."/>
            <person name="Mavromatis K."/>
            <person name="Mikhailova N."/>
            <person name="Pati A."/>
            <person name="Chen A."/>
            <person name="Palaniappan K."/>
            <person name="Land M."/>
            <person name="Hauser L."/>
            <person name="Chang Y.J."/>
            <person name="Jeffries C.D."/>
            <person name="Brambilla E."/>
            <person name="Rohde M."/>
            <person name="Goker M."/>
            <person name="Detter J.C."/>
            <person name="Woyke T."/>
            <person name="Bristow J."/>
            <person name="Eisen J.A."/>
            <person name="Markowitz V."/>
            <person name="Hugenholtz P."/>
            <person name="Kyrpides N.C."/>
            <person name="Klenk H.P."/>
        </authorList>
    </citation>
    <scope>NUCLEOTIDE SEQUENCE [LARGE SCALE GENOMIC DNA]</scope>
    <source>
        <strain evidence="9">DSM 17365 / JCM 13257 / WB4</strain>
    </source>
</reference>
<gene>
    <name evidence="8" type="ordered locus">Palpr_0965</name>
</gene>
<feature type="transmembrane region" description="Helical" evidence="7">
    <location>
        <begin position="325"/>
        <end position="347"/>
    </location>
</feature>
<evidence type="ECO:0000256" key="7">
    <source>
        <dbReference type="SAM" id="Phobius"/>
    </source>
</evidence>
<feature type="transmembrane region" description="Helical" evidence="7">
    <location>
        <begin position="80"/>
        <end position="103"/>
    </location>
</feature>
<feature type="transmembrane region" description="Helical" evidence="7">
    <location>
        <begin position="115"/>
        <end position="135"/>
    </location>
</feature>
<feature type="transmembrane region" description="Helical" evidence="7">
    <location>
        <begin position="414"/>
        <end position="436"/>
    </location>
</feature>
<feature type="transmembrane region" description="Helical" evidence="7">
    <location>
        <begin position="382"/>
        <end position="402"/>
    </location>
</feature>
<comment type="similarity">
    <text evidence="2">Belongs to the polysaccharide synthase family.</text>
</comment>
<organism evidence="8 9">
    <name type="scientific">Paludibacter propionicigenes (strain DSM 17365 / JCM 13257 / WB4)</name>
    <dbReference type="NCBI Taxonomy" id="694427"/>
    <lineage>
        <taxon>Bacteria</taxon>
        <taxon>Pseudomonadati</taxon>
        <taxon>Bacteroidota</taxon>
        <taxon>Bacteroidia</taxon>
        <taxon>Bacteroidales</taxon>
        <taxon>Paludibacteraceae</taxon>
        <taxon>Paludibacter</taxon>
    </lineage>
</organism>
<sequence length="470" mass="53072">MTSFRKSLGFGIIYTAIAKYSNVFLSISIGAILARILSPAEFGIVAIVTVFVSFFNLLSDFGIGPAVVQNQDLSENDINSIFSFSVILGILFAGLFFFAASIISNFYNEPKLVNISRLLSLAILFYSFQVVPYALCEKKLQFKKIGIISVVVQLFSGSLAIVLAHKGFSYYAIVFKSIFDGFVTFIIYYFLSPVKIVLKININSIRKILRFSLFQFMFNFINYFSRNADNLLIGKYFSSTALGYYDKSYRLMTMPVANLTHVITPVLMPILSKYQNDKETVYNTYLKVVRILATIGFPLSVFLYFSASEIINIMYGSQWNQSIPVFKLLALTVGIQMVLSTTGSIFQVINRTDLLFYSGFLSAIFMVSGIVYGVFFGKNLEAVGYGLIAAFIINFFQGFYMLISRALNYSFIQFLKSFSFPMLASIGMGLLLWLIGKFSFDSIIYSFVVKFFIALLFFLLFLLVVEEIEN</sequence>
<keyword evidence="9" id="KW-1185">Reference proteome</keyword>
<dbReference type="PANTHER" id="PTHR30250:SF10">
    <property type="entry name" value="LIPOPOLYSACCHARIDE BIOSYNTHESIS PROTEIN WZXC"/>
    <property type="match status" value="1"/>
</dbReference>
<feature type="transmembrane region" description="Helical" evidence="7">
    <location>
        <begin position="170"/>
        <end position="191"/>
    </location>
</feature>
<name>E4T321_PALPW</name>
<feature type="transmembrane region" description="Helical" evidence="7">
    <location>
        <begin position="354"/>
        <end position="376"/>
    </location>
</feature>
<dbReference type="OrthoDB" id="9770347at2"/>
<feature type="transmembrane region" description="Helical" evidence="7">
    <location>
        <begin position="42"/>
        <end position="68"/>
    </location>
</feature>
<keyword evidence="3" id="KW-1003">Cell membrane</keyword>
<feature type="transmembrane region" description="Helical" evidence="7">
    <location>
        <begin position="12"/>
        <end position="36"/>
    </location>
</feature>
<evidence type="ECO:0000256" key="1">
    <source>
        <dbReference type="ARBA" id="ARBA00004651"/>
    </source>
</evidence>
<keyword evidence="5 7" id="KW-1133">Transmembrane helix</keyword>
<keyword evidence="4 7" id="KW-0812">Transmembrane</keyword>
<feature type="transmembrane region" description="Helical" evidence="7">
    <location>
        <begin position="284"/>
        <end position="305"/>
    </location>
</feature>
<dbReference type="GO" id="GO:0005886">
    <property type="term" value="C:plasma membrane"/>
    <property type="evidence" value="ECO:0007669"/>
    <property type="project" value="UniProtKB-SubCell"/>
</dbReference>
<dbReference type="eggNOG" id="COG2244">
    <property type="taxonomic scope" value="Bacteria"/>
</dbReference>
<dbReference type="PANTHER" id="PTHR30250">
    <property type="entry name" value="PST FAMILY PREDICTED COLANIC ACID TRANSPORTER"/>
    <property type="match status" value="1"/>
</dbReference>
<evidence type="ECO:0000256" key="6">
    <source>
        <dbReference type="ARBA" id="ARBA00023136"/>
    </source>
</evidence>
<feature type="transmembrane region" description="Helical" evidence="7">
    <location>
        <begin position="442"/>
        <end position="465"/>
    </location>
</feature>
<keyword evidence="6 7" id="KW-0472">Membrane</keyword>
<dbReference type="InterPro" id="IPR050833">
    <property type="entry name" value="Poly_Biosynth_Transport"/>
</dbReference>